<evidence type="ECO:0000313" key="8">
    <source>
        <dbReference type="Proteomes" id="UP001595912"/>
    </source>
</evidence>
<evidence type="ECO:0000256" key="3">
    <source>
        <dbReference type="ARBA" id="ARBA00023125"/>
    </source>
</evidence>
<sequence length="993" mass="104489">MVRFGVLGPVEAATSAGPVPLQGARQRAVLARLVVARGRVVPVGVLVDDLWPEHPPRGAVAAIRTFVADLRRAIEPDRAARRPATVLVTEPPGYALRAADVDAWRFEATVDAARDLAPADAVRRLDEALRWWRGPAYAEFEASPWARAEIDRLDELRALAVERHAAALLALDRPADAAAELQAHTTAHPLREDAWQSLALALYRSGRQGDALAALRRARTVLADELGIDPGPGLRALETGILTQSPSLAGAAPVPASGPAPLSAPGSSLWGPSWSPSRAPDLVGRDVELDRLRRAAADAVSAGQPVLALVSGEPGAGKTALVSALARDLAAAGWTVSWGHAPEHDGAQAVHPEVLRPATATPIADPAAGHLRRRRAAVEALSAAARTATVLLIADDLHRADEGTLDVLTGLFSERDPVRGPVLLAGTFRATEIGPALTAALARFARAEPLRILLGGLSEPATAALARAVAGRDLDTAAVHRRTGGNPFFVRELARLVKDEGAGALQEVPAGVRDVLRHRLAQLPPPAQAALRLAAVLGRDVDPDVLAALLPDPSVLDPAVDAGFLTDGGLRFTHVLIRDTVYGDLSALRRRAWHADAGLALARIHPSDVESLAHHFGHAGPAHAAAAARYAEAAAARAERRGDPHEAARFWRLAGTTPAVLMGLSRALAVTGHLAESRRLRAAVAPDPAALTTFDVPAVWPRNDDEHLSQQLVTAATRALRTPLDDAHRGRLLSTLALELRGTTTHQGLLAAIAAERIARTTGDPLQLAVALNARYMHTFHRTGLAPARAAIGAELTDLAARHDLVTFEVLGHLIQLQSAAALGDLPRADRHASAAGALATRYDLPLVGVFTALYTALRQPSEPAYRTAHDALSRADMPGMADGLLSLSLLSLGSYPSTDWGPYEPWVRPLLLLRADHPAEALAALRALPPSPHDALLEARLCLAARAAVALDDRPTMRALRAALLPAAAEHAGAQSGVLTFGPVAGYLDALA</sequence>
<dbReference type="PANTHER" id="PTHR35807:SF1">
    <property type="entry name" value="TRANSCRIPTIONAL REGULATOR REDD"/>
    <property type="match status" value="1"/>
</dbReference>
<keyword evidence="4" id="KW-0804">Transcription</keyword>
<dbReference type="Proteomes" id="UP001595912">
    <property type="component" value="Unassembled WGS sequence"/>
</dbReference>
<accession>A0ABV9W2Z9</accession>
<dbReference type="InterPro" id="IPR016032">
    <property type="entry name" value="Sig_transdc_resp-reg_C-effctor"/>
</dbReference>
<dbReference type="SMART" id="SM00862">
    <property type="entry name" value="Trans_reg_C"/>
    <property type="match status" value="1"/>
</dbReference>
<dbReference type="InterPro" id="IPR041664">
    <property type="entry name" value="AAA_16"/>
</dbReference>
<dbReference type="PROSITE" id="PS51755">
    <property type="entry name" value="OMPR_PHOB"/>
    <property type="match status" value="1"/>
</dbReference>
<comment type="caution">
    <text evidence="7">The sequence shown here is derived from an EMBL/GenBank/DDBJ whole genome shotgun (WGS) entry which is preliminary data.</text>
</comment>
<evidence type="ECO:0000259" key="6">
    <source>
        <dbReference type="PROSITE" id="PS51755"/>
    </source>
</evidence>
<keyword evidence="3 5" id="KW-0238">DNA-binding</keyword>
<dbReference type="InterPro" id="IPR001867">
    <property type="entry name" value="OmpR/PhoB-type_DNA-bd"/>
</dbReference>
<dbReference type="SMART" id="SM01043">
    <property type="entry name" value="BTAD"/>
    <property type="match status" value="1"/>
</dbReference>
<evidence type="ECO:0000313" key="7">
    <source>
        <dbReference type="EMBL" id="MFC5001743.1"/>
    </source>
</evidence>
<evidence type="ECO:0000256" key="2">
    <source>
        <dbReference type="ARBA" id="ARBA00023015"/>
    </source>
</evidence>
<comment type="similarity">
    <text evidence="1">Belongs to the AfsR/DnrI/RedD regulatory family.</text>
</comment>
<dbReference type="Gene3D" id="3.40.50.300">
    <property type="entry name" value="P-loop containing nucleotide triphosphate hydrolases"/>
    <property type="match status" value="1"/>
</dbReference>
<dbReference type="CDD" id="cd15831">
    <property type="entry name" value="BTAD"/>
    <property type="match status" value="1"/>
</dbReference>
<dbReference type="Gene3D" id="1.25.40.10">
    <property type="entry name" value="Tetratricopeptide repeat domain"/>
    <property type="match status" value="1"/>
</dbReference>
<organism evidence="7 8">
    <name type="scientific">Dactylosporangium cerinum</name>
    <dbReference type="NCBI Taxonomy" id="1434730"/>
    <lineage>
        <taxon>Bacteria</taxon>
        <taxon>Bacillati</taxon>
        <taxon>Actinomycetota</taxon>
        <taxon>Actinomycetes</taxon>
        <taxon>Micromonosporales</taxon>
        <taxon>Micromonosporaceae</taxon>
        <taxon>Dactylosporangium</taxon>
    </lineage>
</organism>
<dbReference type="Pfam" id="PF13191">
    <property type="entry name" value="AAA_16"/>
    <property type="match status" value="1"/>
</dbReference>
<dbReference type="InterPro" id="IPR027417">
    <property type="entry name" value="P-loop_NTPase"/>
</dbReference>
<gene>
    <name evidence="7" type="ORF">ACFPIJ_28380</name>
</gene>
<keyword evidence="8" id="KW-1185">Reference proteome</keyword>
<dbReference type="InterPro" id="IPR003593">
    <property type="entry name" value="AAA+_ATPase"/>
</dbReference>
<evidence type="ECO:0000256" key="4">
    <source>
        <dbReference type="ARBA" id="ARBA00023163"/>
    </source>
</evidence>
<dbReference type="InterPro" id="IPR011990">
    <property type="entry name" value="TPR-like_helical_dom_sf"/>
</dbReference>
<dbReference type="InterPro" id="IPR051677">
    <property type="entry name" value="AfsR-DnrI-RedD_regulator"/>
</dbReference>
<reference evidence="8" key="1">
    <citation type="journal article" date="2019" name="Int. J. Syst. Evol. Microbiol.">
        <title>The Global Catalogue of Microorganisms (GCM) 10K type strain sequencing project: providing services to taxonomists for standard genome sequencing and annotation.</title>
        <authorList>
            <consortium name="The Broad Institute Genomics Platform"/>
            <consortium name="The Broad Institute Genome Sequencing Center for Infectious Disease"/>
            <person name="Wu L."/>
            <person name="Ma J."/>
        </authorList>
    </citation>
    <scope>NUCLEOTIDE SEQUENCE [LARGE SCALE GENOMIC DNA]</scope>
    <source>
        <strain evidence="8">CGMCC 4.7152</strain>
    </source>
</reference>
<feature type="domain" description="OmpR/PhoB-type" evidence="6">
    <location>
        <begin position="1"/>
        <end position="98"/>
    </location>
</feature>
<evidence type="ECO:0000256" key="1">
    <source>
        <dbReference type="ARBA" id="ARBA00005820"/>
    </source>
</evidence>
<name>A0ABV9W2Z9_9ACTN</name>
<dbReference type="InterPro" id="IPR036388">
    <property type="entry name" value="WH-like_DNA-bd_sf"/>
</dbReference>
<protein>
    <submittedName>
        <fullName evidence="7">BTAD domain-containing putative transcriptional regulator</fullName>
    </submittedName>
</protein>
<feature type="DNA-binding region" description="OmpR/PhoB-type" evidence="5">
    <location>
        <begin position="1"/>
        <end position="98"/>
    </location>
</feature>
<dbReference type="PANTHER" id="PTHR35807">
    <property type="entry name" value="TRANSCRIPTIONAL REGULATOR REDD-RELATED"/>
    <property type="match status" value="1"/>
</dbReference>
<dbReference type="InterPro" id="IPR005158">
    <property type="entry name" value="BTAD"/>
</dbReference>
<dbReference type="RefSeq" id="WP_380119126.1">
    <property type="nucleotide sequence ID" value="NZ_JBHSIU010000037.1"/>
</dbReference>
<dbReference type="Gene3D" id="1.10.10.10">
    <property type="entry name" value="Winged helix-like DNA-binding domain superfamily/Winged helix DNA-binding domain"/>
    <property type="match status" value="1"/>
</dbReference>
<keyword evidence="2" id="KW-0805">Transcription regulation</keyword>
<dbReference type="SMART" id="SM00382">
    <property type="entry name" value="AAA"/>
    <property type="match status" value="1"/>
</dbReference>
<dbReference type="SUPFAM" id="SSF52540">
    <property type="entry name" value="P-loop containing nucleoside triphosphate hydrolases"/>
    <property type="match status" value="1"/>
</dbReference>
<dbReference type="Pfam" id="PF03704">
    <property type="entry name" value="BTAD"/>
    <property type="match status" value="1"/>
</dbReference>
<dbReference type="SUPFAM" id="SSF46894">
    <property type="entry name" value="C-terminal effector domain of the bipartite response regulators"/>
    <property type="match status" value="1"/>
</dbReference>
<dbReference type="EMBL" id="JBHSIU010000037">
    <property type="protein sequence ID" value="MFC5001743.1"/>
    <property type="molecule type" value="Genomic_DNA"/>
</dbReference>
<dbReference type="SUPFAM" id="SSF48452">
    <property type="entry name" value="TPR-like"/>
    <property type="match status" value="1"/>
</dbReference>
<proteinExistence type="inferred from homology"/>
<evidence type="ECO:0000256" key="5">
    <source>
        <dbReference type="PROSITE-ProRule" id="PRU01091"/>
    </source>
</evidence>